<dbReference type="InterPro" id="IPR011032">
    <property type="entry name" value="GroES-like_sf"/>
</dbReference>
<dbReference type="KEGG" id="scm:SCHCO_02543052"/>
<dbReference type="HOGENOM" id="CLU_026673_29_2_1"/>
<sequence>MPTSKTIVLNERPAKDIDPQRTFRQETRTVGEPGKGEVLVKVTWLSLDPAMRGWLNNTRSYLPPVQIGETMRSGGLGVIVKAGEGVKLAVGDAVQCSPGWTEYAILKADTCTKIELPKGAQVLDYLNTLGMPGMTAYFGLKDVGKLKAGEKLLVSGAAGAVGSLVCQLGTSMGAEVYAIAGADDKCKWLEGELGVKKAINYKAANFKEQLRSIGYIDVYFDNVGGEILDMVLLQLNLHARIAFCGAISGYNDKPRPLQNYLTLIAMRAKLEGFIVFDYAKQFAAARAELAEGLASGKIKRKFHVVEGLEKCPEAVTMLFSGGNTGKLVVKVADEATAKL</sequence>
<evidence type="ECO:0000313" key="3">
    <source>
        <dbReference type="EMBL" id="EFI96729.1"/>
    </source>
</evidence>
<dbReference type="RefSeq" id="XP_003031632.1">
    <property type="nucleotide sequence ID" value="XM_003031586.1"/>
</dbReference>
<keyword evidence="1" id="KW-0560">Oxidoreductase</keyword>
<keyword evidence="4" id="KW-1185">Reference proteome</keyword>
<dbReference type="SUPFAM" id="SSF51735">
    <property type="entry name" value="NAD(P)-binding Rossmann-fold domains"/>
    <property type="match status" value="1"/>
</dbReference>
<dbReference type="InterPro" id="IPR036291">
    <property type="entry name" value="NAD(P)-bd_dom_sf"/>
</dbReference>
<dbReference type="Pfam" id="PF00107">
    <property type="entry name" value="ADH_zinc_N"/>
    <property type="match status" value="1"/>
</dbReference>
<dbReference type="SMART" id="SM00829">
    <property type="entry name" value="PKS_ER"/>
    <property type="match status" value="1"/>
</dbReference>
<reference evidence="3 4" key="1">
    <citation type="journal article" date="2010" name="Nat. Biotechnol.">
        <title>Genome sequence of the model mushroom Schizophyllum commune.</title>
        <authorList>
            <person name="Ohm R.A."/>
            <person name="de Jong J.F."/>
            <person name="Lugones L.G."/>
            <person name="Aerts A."/>
            <person name="Kothe E."/>
            <person name="Stajich J.E."/>
            <person name="de Vries R.P."/>
            <person name="Record E."/>
            <person name="Levasseur A."/>
            <person name="Baker S.E."/>
            <person name="Bartholomew K.A."/>
            <person name="Coutinho P.M."/>
            <person name="Erdmann S."/>
            <person name="Fowler T.J."/>
            <person name="Gathman A.C."/>
            <person name="Lombard V."/>
            <person name="Henrissat B."/>
            <person name="Knabe N."/>
            <person name="Kuees U."/>
            <person name="Lilly W.W."/>
            <person name="Lindquist E."/>
            <person name="Lucas S."/>
            <person name="Magnuson J.K."/>
            <person name="Piumi F."/>
            <person name="Raudaskoski M."/>
            <person name="Salamov A."/>
            <person name="Schmutz J."/>
            <person name="Schwarze F.W.M.R."/>
            <person name="vanKuyk P.A."/>
            <person name="Horton J.S."/>
            <person name="Grigoriev I.V."/>
            <person name="Woesten H.A.B."/>
        </authorList>
    </citation>
    <scope>NUCLEOTIDE SEQUENCE [LARGE SCALE GENOMIC DNA]</scope>
    <source>
        <strain evidence="4">H4-8 / FGSC 9210</strain>
    </source>
</reference>
<dbReference type="Gene3D" id="3.40.50.720">
    <property type="entry name" value="NAD(P)-binding Rossmann-like Domain"/>
    <property type="match status" value="1"/>
</dbReference>
<proteinExistence type="predicted"/>
<dbReference type="InParanoid" id="D8Q434"/>
<dbReference type="InterPro" id="IPR013149">
    <property type="entry name" value="ADH-like_C"/>
</dbReference>
<evidence type="ECO:0000256" key="1">
    <source>
        <dbReference type="ARBA" id="ARBA00023002"/>
    </source>
</evidence>
<name>D8Q434_SCHCM</name>
<dbReference type="InterPro" id="IPR045010">
    <property type="entry name" value="MDR_fam"/>
</dbReference>
<dbReference type="SUPFAM" id="SSF50129">
    <property type="entry name" value="GroES-like"/>
    <property type="match status" value="1"/>
</dbReference>
<evidence type="ECO:0000259" key="2">
    <source>
        <dbReference type="SMART" id="SM00829"/>
    </source>
</evidence>
<dbReference type="Gene3D" id="3.90.180.10">
    <property type="entry name" value="Medium-chain alcohol dehydrogenases, catalytic domain"/>
    <property type="match status" value="1"/>
</dbReference>
<dbReference type="OMA" id="EEKCRYA"/>
<dbReference type="GO" id="GO:0016628">
    <property type="term" value="F:oxidoreductase activity, acting on the CH-CH group of donors, NAD or NADP as acceptor"/>
    <property type="evidence" value="ECO:0007669"/>
    <property type="project" value="InterPro"/>
</dbReference>
<dbReference type="InterPro" id="IPR020843">
    <property type="entry name" value="ER"/>
</dbReference>
<dbReference type="FunFam" id="3.40.50.720:FF:000121">
    <property type="entry name" value="Prostaglandin reductase 2"/>
    <property type="match status" value="1"/>
</dbReference>
<dbReference type="Proteomes" id="UP000007431">
    <property type="component" value="Unassembled WGS sequence"/>
</dbReference>
<evidence type="ECO:0000313" key="4">
    <source>
        <dbReference type="Proteomes" id="UP000007431"/>
    </source>
</evidence>
<dbReference type="EMBL" id="GL377306">
    <property type="protein sequence ID" value="EFI96729.1"/>
    <property type="molecule type" value="Genomic_DNA"/>
</dbReference>
<dbReference type="GeneID" id="9589410"/>
<gene>
    <name evidence="3" type="ORF">SCHCODRAFT_15685</name>
</gene>
<accession>D8Q434</accession>
<feature type="domain" description="Enoyl reductase (ER)" evidence="2">
    <location>
        <begin position="21"/>
        <end position="329"/>
    </location>
</feature>
<dbReference type="VEuPathDB" id="FungiDB:SCHCODRAFT_02543052"/>
<dbReference type="InterPro" id="IPR041694">
    <property type="entry name" value="ADH_N_2"/>
</dbReference>
<dbReference type="CDD" id="cd05288">
    <property type="entry name" value="PGDH"/>
    <property type="match status" value="1"/>
</dbReference>
<dbReference type="eggNOG" id="KOG1196">
    <property type="taxonomic scope" value="Eukaryota"/>
</dbReference>
<organism evidence="4">
    <name type="scientific">Schizophyllum commune (strain H4-8 / FGSC 9210)</name>
    <name type="common">Split gill fungus</name>
    <dbReference type="NCBI Taxonomy" id="578458"/>
    <lineage>
        <taxon>Eukaryota</taxon>
        <taxon>Fungi</taxon>
        <taxon>Dikarya</taxon>
        <taxon>Basidiomycota</taxon>
        <taxon>Agaricomycotina</taxon>
        <taxon>Agaricomycetes</taxon>
        <taxon>Agaricomycetidae</taxon>
        <taxon>Agaricales</taxon>
        <taxon>Schizophyllaceae</taxon>
        <taxon>Schizophyllum</taxon>
    </lineage>
</organism>
<dbReference type="OrthoDB" id="809632at2759"/>
<dbReference type="Pfam" id="PF16884">
    <property type="entry name" value="ADH_N_2"/>
    <property type="match status" value="1"/>
</dbReference>
<dbReference type="PANTHER" id="PTHR43205">
    <property type="entry name" value="PROSTAGLANDIN REDUCTASE"/>
    <property type="match status" value="1"/>
</dbReference>
<dbReference type="PANTHER" id="PTHR43205:SF42">
    <property type="entry name" value="ALCOHOL DEHYDROGENASE, ZINC-CONTAINING (AFU_ORTHOLOGUE AFUA_7G04530)"/>
    <property type="match status" value="1"/>
</dbReference>
<dbReference type="AlphaFoldDB" id="D8Q434"/>
<protein>
    <recommendedName>
        <fullName evidence="2">Enoyl reductase (ER) domain-containing protein</fullName>
    </recommendedName>
</protein>